<proteinExistence type="predicted"/>
<reference evidence="1 2" key="1">
    <citation type="submission" date="2019-04" db="EMBL/GenBank/DDBJ databases">
        <title>Genome sequencing of Clostridium botulinum Groups I-IV and Clostridium butyricum.</title>
        <authorList>
            <person name="Brunt J."/>
            <person name="Van Vliet A.H.M."/>
            <person name="Stringer S.C."/>
            <person name="Carter A.T."/>
            <person name="Peck M.W."/>
        </authorList>
    </citation>
    <scope>NUCLEOTIDE SEQUENCE [LARGE SCALE GENOMIC DNA]</scope>
    <source>
        <strain evidence="1 2">BL81</strain>
    </source>
</reference>
<sequence>MENNIFEDIKRVMDNNFKSGINEAMFSNSLVLGTITTTGLKLDDFKHEIIDYMLLDYLKLNDSYNTEDTSYTSLHSHEFKTPGNLKSIKAGDRVLVARIGNECIVIGRVTSNV</sequence>
<dbReference type="Proteomes" id="UP000486903">
    <property type="component" value="Unassembled WGS sequence"/>
</dbReference>
<name>A0A6B4JNT7_CLOBO</name>
<dbReference type="EMBL" id="SXFB01000006">
    <property type="protein sequence ID" value="NFV26528.1"/>
    <property type="molecule type" value="Genomic_DNA"/>
</dbReference>
<dbReference type="RefSeq" id="WP_003373461.1">
    <property type="nucleotide sequence ID" value="NZ_JACBBA010000004.1"/>
</dbReference>
<evidence type="ECO:0000313" key="2">
    <source>
        <dbReference type="Proteomes" id="UP000486903"/>
    </source>
</evidence>
<evidence type="ECO:0000313" key="1">
    <source>
        <dbReference type="EMBL" id="NFV26528.1"/>
    </source>
</evidence>
<dbReference type="AlphaFoldDB" id="A0A6B4JNT7"/>
<protein>
    <submittedName>
        <fullName evidence="1">Uncharacterized protein</fullName>
    </submittedName>
</protein>
<gene>
    <name evidence="1" type="ORF">FDG31_10170</name>
</gene>
<comment type="caution">
    <text evidence="1">The sequence shown here is derived from an EMBL/GenBank/DDBJ whole genome shotgun (WGS) entry which is preliminary data.</text>
</comment>
<accession>A0A6B4JNT7</accession>
<organism evidence="1 2">
    <name type="scientific">Clostridium botulinum</name>
    <dbReference type="NCBI Taxonomy" id="1491"/>
    <lineage>
        <taxon>Bacteria</taxon>
        <taxon>Bacillati</taxon>
        <taxon>Bacillota</taxon>
        <taxon>Clostridia</taxon>
        <taxon>Eubacteriales</taxon>
        <taxon>Clostridiaceae</taxon>
        <taxon>Clostridium</taxon>
    </lineage>
</organism>